<evidence type="ECO:0000313" key="10">
    <source>
        <dbReference type="Proteomes" id="UP000250266"/>
    </source>
</evidence>
<dbReference type="AlphaFoldDB" id="A0A8E2E8K3"/>
<keyword evidence="2" id="KW-0813">Transport</keyword>
<feature type="transmembrane region" description="Helical" evidence="7">
    <location>
        <begin position="119"/>
        <end position="138"/>
    </location>
</feature>
<feature type="domain" description="Major facilitator superfamily (MFS) profile" evidence="8">
    <location>
        <begin position="53"/>
        <end position="499"/>
    </location>
</feature>
<evidence type="ECO:0000256" key="3">
    <source>
        <dbReference type="ARBA" id="ARBA00022692"/>
    </source>
</evidence>
<dbReference type="GO" id="GO:0005886">
    <property type="term" value="C:plasma membrane"/>
    <property type="evidence" value="ECO:0007669"/>
    <property type="project" value="TreeGrafter"/>
</dbReference>
<organism evidence="9 10">
    <name type="scientific">Lepidopterella palustris CBS 459.81</name>
    <dbReference type="NCBI Taxonomy" id="1314670"/>
    <lineage>
        <taxon>Eukaryota</taxon>
        <taxon>Fungi</taxon>
        <taxon>Dikarya</taxon>
        <taxon>Ascomycota</taxon>
        <taxon>Pezizomycotina</taxon>
        <taxon>Dothideomycetes</taxon>
        <taxon>Pleosporomycetidae</taxon>
        <taxon>Mytilinidiales</taxon>
        <taxon>Argynnaceae</taxon>
        <taxon>Lepidopterella</taxon>
    </lineage>
</organism>
<feature type="transmembrane region" description="Helical" evidence="7">
    <location>
        <begin position="52"/>
        <end position="72"/>
    </location>
</feature>
<evidence type="ECO:0000256" key="4">
    <source>
        <dbReference type="ARBA" id="ARBA00022989"/>
    </source>
</evidence>
<proteinExistence type="predicted"/>
<feature type="transmembrane region" description="Helical" evidence="7">
    <location>
        <begin position="474"/>
        <end position="495"/>
    </location>
</feature>
<dbReference type="PANTHER" id="PTHR23502:SF51">
    <property type="entry name" value="QUINIDINE RESISTANCE PROTEIN 1-RELATED"/>
    <property type="match status" value="1"/>
</dbReference>
<evidence type="ECO:0000256" key="1">
    <source>
        <dbReference type="ARBA" id="ARBA00004141"/>
    </source>
</evidence>
<keyword evidence="10" id="KW-1185">Reference proteome</keyword>
<feature type="transmembrane region" description="Helical" evidence="7">
    <location>
        <begin position="293"/>
        <end position="312"/>
    </location>
</feature>
<feature type="transmembrane region" description="Helical" evidence="7">
    <location>
        <begin position="84"/>
        <end position="107"/>
    </location>
</feature>
<comment type="subcellular location">
    <subcellularLocation>
        <location evidence="1">Membrane</location>
        <topology evidence="1">Multi-pass membrane protein</topology>
    </subcellularLocation>
</comment>
<keyword evidence="5 7" id="KW-0472">Membrane</keyword>
<feature type="transmembrane region" description="Helical" evidence="7">
    <location>
        <begin position="208"/>
        <end position="227"/>
    </location>
</feature>
<dbReference type="PRINTS" id="PR01036">
    <property type="entry name" value="TCRTETB"/>
</dbReference>
<feature type="transmembrane region" description="Helical" evidence="7">
    <location>
        <begin position="177"/>
        <end position="202"/>
    </location>
</feature>
<accession>A0A8E2E8K3</accession>
<dbReference type="InterPro" id="IPR020846">
    <property type="entry name" value="MFS_dom"/>
</dbReference>
<evidence type="ECO:0000256" key="5">
    <source>
        <dbReference type="ARBA" id="ARBA00023136"/>
    </source>
</evidence>
<evidence type="ECO:0000256" key="6">
    <source>
        <dbReference type="SAM" id="MobiDB-lite"/>
    </source>
</evidence>
<keyword evidence="3 7" id="KW-0812">Transmembrane</keyword>
<dbReference type="FunFam" id="1.20.1720.10:FF:000009">
    <property type="entry name" value="MFS multidrug transporter"/>
    <property type="match status" value="1"/>
</dbReference>
<feature type="region of interest" description="Disordered" evidence="6">
    <location>
        <begin position="506"/>
        <end position="568"/>
    </location>
</feature>
<feature type="compositionally biased region" description="Polar residues" evidence="6">
    <location>
        <begin position="1"/>
        <end position="15"/>
    </location>
</feature>
<dbReference type="EMBL" id="KV745007">
    <property type="protein sequence ID" value="OCK79420.1"/>
    <property type="molecule type" value="Genomic_DNA"/>
</dbReference>
<keyword evidence="4 7" id="KW-1133">Transmembrane helix</keyword>
<feature type="transmembrane region" description="Helical" evidence="7">
    <location>
        <begin position="324"/>
        <end position="349"/>
    </location>
</feature>
<evidence type="ECO:0000313" key="9">
    <source>
        <dbReference type="EMBL" id="OCK79420.1"/>
    </source>
</evidence>
<evidence type="ECO:0000256" key="7">
    <source>
        <dbReference type="SAM" id="Phobius"/>
    </source>
</evidence>
<dbReference type="CDD" id="cd17323">
    <property type="entry name" value="MFS_Tpo1_MDR_like"/>
    <property type="match status" value="1"/>
</dbReference>
<dbReference type="OrthoDB" id="2441642at2759"/>
<evidence type="ECO:0000259" key="8">
    <source>
        <dbReference type="PROSITE" id="PS50850"/>
    </source>
</evidence>
<reference evidence="9 10" key="1">
    <citation type="journal article" date="2016" name="Nat. Commun.">
        <title>Ectomycorrhizal ecology is imprinted in the genome of the dominant symbiotic fungus Cenococcum geophilum.</title>
        <authorList>
            <consortium name="DOE Joint Genome Institute"/>
            <person name="Peter M."/>
            <person name="Kohler A."/>
            <person name="Ohm R.A."/>
            <person name="Kuo A."/>
            <person name="Krutzmann J."/>
            <person name="Morin E."/>
            <person name="Arend M."/>
            <person name="Barry K.W."/>
            <person name="Binder M."/>
            <person name="Choi C."/>
            <person name="Clum A."/>
            <person name="Copeland A."/>
            <person name="Grisel N."/>
            <person name="Haridas S."/>
            <person name="Kipfer T."/>
            <person name="LaButti K."/>
            <person name="Lindquist E."/>
            <person name="Lipzen A."/>
            <person name="Maire R."/>
            <person name="Meier B."/>
            <person name="Mihaltcheva S."/>
            <person name="Molinier V."/>
            <person name="Murat C."/>
            <person name="Poggeler S."/>
            <person name="Quandt C.A."/>
            <person name="Sperisen C."/>
            <person name="Tritt A."/>
            <person name="Tisserant E."/>
            <person name="Crous P.W."/>
            <person name="Henrissat B."/>
            <person name="Nehls U."/>
            <person name="Egli S."/>
            <person name="Spatafora J.W."/>
            <person name="Grigoriev I.V."/>
            <person name="Martin F.M."/>
        </authorList>
    </citation>
    <scope>NUCLEOTIDE SEQUENCE [LARGE SCALE GENOMIC DNA]</scope>
    <source>
        <strain evidence="9 10">CBS 459.81</strain>
    </source>
</reference>
<dbReference type="SUPFAM" id="SSF103473">
    <property type="entry name" value="MFS general substrate transporter"/>
    <property type="match status" value="1"/>
</dbReference>
<dbReference type="Pfam" id="PF07690">
    <property type="entry name" value="MFS_1"/>
    <property type="match status" value="1"/>
</dbReference>
<dbReference type="Gene3D" id="1.20.1250.20">
    <property type="entry name" value="MFS general substrate transporter like domains"/>
    <property type="match status" value="1"/>
</dbReference>
<sequence length="568" mass="61660">MATSSAEIRPTTEQIPVSDPEKENEGVQAVRSSSNADPEPPYSIFTLNEKRWMVLLLTLAALFSPISSTIYYPSLTTLAKDLHVSNSLINLTVTTFMIFQGLAPAFIGSFSDTQGRRPAYLACFVIYIGANIGLALQTNYAALLVLRMVQSSGSSGTVALANAVVADMATTSERGTWMGWVGCGALLGPAFGPIIGGLLAQYLGWRAIFWFLTIFAGVYLIPMLLFFPESCRAVVGNGSQRPPPWNTCLLDRRIKTRIAASTAPLAVPILKHRLRFPNPMLTLALLFEKEASLVLISSGLLFAGYYALMASLPSQLASTYGFSAVKIGLCFLPCGAGGSFAAIFTGTLMDRNFQRHARRLGILVPKGRQRALGTFPIERARLEIAIPFLFLGAVSILAFGWVMHYRISLAGPLVLLFFTGCSTTGSFTVLSTLTVDLFPKKPATATAANNITRCWLGAGATALVVPMIERIGTGWTFTFVAGLWLCLAPALWAIMRWGPGMRAAKERKEREKEEAEKAKEEAEDLERGRAEPEKEKEDDEVGKSDEGDEKAIESGEKAGNRDEKALET</sequence>
<dbReference type="InterPro" id="IPR011701">
    <property type="entry name" value="MFS"/>
</dbReference>
<name>A0A8E2E8K3_9PEZI</name>
<protein>
    <submittedName>
        <fullName evidence="9">Putative MFS transporter</fullName>
    </submittedName>
</protein>
<feature type="transmembrane region" description="Helical" evidence="7">
    <location>
        <begin position="384"/>
        <end position="403"/>
    </location>
</feature>
<dbReference type="PROSITE" id="PS50850">
    <property type="entry name" value="MFS"/>
    <property type="match status" value="1"/>
</dbReference>
<feature type="transmembrane region" description="Helical" evidence="7">
    <location>
        <begin position="415"/>
        <end position="438"/>
    </location>
</feature>
<dbReference type="InterPro" id="IPR036259">
    <property type="entry name" value="MFS_trans_sf"/>
</dbReference>
<evidence type="ECO:0000256" key="2">
    <source>
        <dbReference type="ARBA" id="ARBA00022448"/>
    </source>
</evidence>
<dbReference type="Proteomes" id="UP000250266">
    <property type="component" value="Unassembled WGS sequence"/>
</dbReference>
<feature type="region of interest" description="Disordered" evidence="6">
    <location>
        <begin position="1"/>
        <end position="39"/>
    </location>
</feature>
<dbReference type="PANTHER" id="PTHR23502">
    <property type="entry name" value="MAJOR FACILITATOR SUPERFAMILY"/>
    <property type="match status" value="1"/>
</dbReference>
<gene>
    <name evidence="9" type="ORF">K432DRAFT_443913</name>
</gene>
<dbReference type="GO" id="GO:0022857">
    <property type="term" value="F:transmembrane transporter activity"/>
    <property type="evidence" value="ECO:0007669"/>
    <property type="project" value="InterPro"/>
</dbReference>